<proteinExistence type="predicted"/>
<dbReference type="AlphaFoldDB" id="A0AAF0C2C5"/>
<keyword evidence="2" id="KW-0677">Repeat</keyword>
<feature type="domain" description="Rhodanese" evidence="4">
    <location>
        <begin position="19"/>
        <end position="137"/>
    </location>
</feature>
<evidence type="ECO:0000313" key="6">
    <source>
        <dbReference type="Proteomes" id="UP000032568"/>
    </source>
</evidence>
<dbReference type="Pfam" id="PF00581">
    <property type="entry name" value="Rhodanese"/>
    <property type="match status" value="2"/>
</dbReference>
<sequence length="282" mass="30924">MSITFKHIIAPEQLLSSLEAPNLIILDASIPPVGNTAAPVRQWPQYAIANARRFDLEGVFCDQQSDLPHTMVSAEAFTREARKLGINQDSQIVVYDDLGIFSSARAWWMFKAMGFDNLAVLDGGLPLWCQKQFPQAPAKTREVAQGNFIANPRAGYFCDYHKVSQVLTESDVAVMDARGAPRFYGKAAEPRAGVRSGHMPGAVNLPYSELLSDGQFKAKDELQQMFRALTGDKNSLVMTCGSGITACILALAADYCGYRDVSVYDGSWSEWGQKLNLPASCD</sequence>
<keyword evidence="6" id="KW-1185">Reference proteome</keyword>
<dbReference type="CDD" id="cd01448">
    <property type="entry name" value="TST_Repeat_1"/>
    <property type="match status" value="1"/>
</dbReference>
<evidence type="ECO:0000313" key="5">
    <source>
        <dbReference type="EMBL" id="WDD98332.1"/>
    </source>
</evidence>
<gene>
    <name evidence="5" type="ORF">SG35_024165</name>
</gene>
<dbReference type="SUPFAM" id="SSF52821">
    <property type="entry name" value="Rhodanese/Cell cycle control phosphatase"/>
    <property type="match status" value="2"/>
</dbReference>
<dbReference type="PROSITE" id="PS00683">
    <property type="entry name" value="RHODANESE_2"/>
    <property type="match status" value="1"/>
</dbReference>
<dbReference type="SMART" id="SM00450">
    <property type="entry name" value="RHOD"/>
    <property type="match status" value="2"/>
</dbReference>
<dbReference type="InterPro" id="IPR001307">
    <property type="entry name" value="Thiosulphate_STrfase_CS"/>
</dbReference>
<name>A0AAF0C2C5_9GAMM</name>
<evidence type="ECO:0000256" key="2">
    <source>
        <dbReference type="ARBA" id="ARBA00022737"/>
    </source>
</evidence>
<dbReference type="FunFam" id="3.40.250.10:FF:000001">
    <property type="entry name" value="Sulfurtransferase"/>
    <property type="match status" value="1"/>
</dbReference>
<reference evidence="5 6" key="1">
    <citation type="journal article" date="2015" name="Genome Announc.">
        <title>Draft Genome Sequences of Marine Isolates of Thalassomonas viridans and Thalassomonas actiniarum.</title>
        <authorList>
            <person name="Olonade I."/>
            <person name="van Zyl L.J."/>
            <person name="Trindade M."/>
        </authorList>
    </citation>
    <scope>NUCLEOTIDE SEQUENCE [LARGE SCALE GENOMIC DNA]</scope>
    <source>
        <strain evidence="5 6">A5K-106</strain>
    </source>
</reference>
<feature type="domain" description="Rhodanese" evidence="4">
    <location>
        <begin position="168"/>
        <end position="280"/>
    </location>
</feature>
<evidence type="ECO:0000256" key="3">
    <source>
        <dbReference type="RuleBase" id="RU000507"/>
    </source>
</evidence>
<reference evidence="5 6" key="2">
    <citation type="journal article" date="2022" name="Mar. Drugs">
        <title>Bioassay-Guided Fractionation Leads to the Detection of Cholic Acid Generated by the Rare Thalassomonas sp.</title>
        <authorList>
            <person name="Pheiffer F."/>
            <person name="Schneider Y.K."/>
            <person name="Hansen E.H."/>
            <person name="Andersen J.H."/>
            <person name="Isaksson J."/>
            <person name="Busche T."/>
            <person name="R C."/>
            <person name="Kalinowski J."/>
            <person name="Zyl L.V."/>
            <person name="Trindade M."/>
        </authorList>
    </citation>
    <scope>NUCLEOTIDE SEQUENCE [LARGE SCALE GENOMIC DNA]</scope>
    <source>
        <strain evidence="5 6">A5K-106</strain>
    </source>
</reference>
<dbReference type="PANTHER" id="PTHR11364">
    <property type="entry name" value="THIOSULFATE SULFERTANSFERASE"/>
    <property type="match status" value="1"/>
</dbReference>
<organism evidence="5 6">
    <name type="scientific">Thalassomonas actiniarum</name>
    <dbReference type="NCBI Taxonomy" id="485447"/>
    <lineage>
        <taxon>Bacteria</taxon>
        <taxon>Pseudomonadati</taxon>
        <taxon>Pseudomonadota</taxon>
        <taxon>Gammaproteobacteria</taxon>
        <taxon>Alteromonadales</taxon>
        <taxon>Colwelliaceae</taxon>
        <taxon>Thalassomonas</taxon>
    </lineage>
</organism>
<dbReference type="KEGG" id="tact:SG35_024165"/>
<dbReference type="CDD" id="cd01449">
    <property type="entry name" value="TST_Repeat_2"/>
    <property type="match status" value="1"/>
</dbReference>
<keyword evidence="1 3" id="KW-0808">Transferase</keyword>
<dbReference type="EMBL" id="CP059735">
    <property type="protein sequence ID" value="WDD98332.1"/>
    <property type="molecule type" value="Genomic_DNA"/>
</dbReference>
<accession>A0AAF0C2C5</accession>
<dbReference type="GO" id="GO:0004792">
    <property type="term" value="F:thiosulfate-cyanide sulfurtransferase activity"/>
    <property type="evidence" value="ECO:0007669"/>
    <property type="project" value="InterPro"/>
</dbReference>
<dbReference type="InterPro" id="IPR036873">
    <property type="entry name" value="Rhodanese-like_dom_sf"/>
</dbReference>
<dbReference type="InterPro" id="IPR045078">
    <property type="entry name" value="TST/MPST-like"/>
</dbReference>
<dbReference type="InterPro" id="IPR001763">
    <property type="entry name" value="Rhodanese-like_dom"/>
</dbReference>
<dbReference type="Proteomes" id="UP000032568">
    <property type="component" value="Chromosome"/>
</dbReference>
<dbReference type="PROSITE" id="PS50206">
    <property type="entry name" value="RHODANESE_3"/>
    <property type="match status" value="2"/>
</dbReference>
<dbReference type="Gene3D" id="3.40.250.10">
    <property type="entry name" value="Rhodanese-like domain"/>
    <property type="match status" value="2"/>
</dbReference>
<evidence type="ECO:0000259" key="4">
    <source>
        <dbReference type="PROSITE" id="PS50206"/>
    </source>
</evidence>
<dbReference type="RefSeq" id="WP_053042838.1">
    <property type="nucleotide sequence ID" value="NZ_CP059735.1"/>
</dbReference>
<protein>
    <recommendedName>
        <fullName evidence="3">Sulfurtransferase</fullName>
    </recommendedName>
</protein>
<dbReference type="PANTHER" id="PTHR11364:SF27">
    <property type="entry name" value="SULFURTRANSFERASE"/>
    <property type="match status" value="1"/>
</dbReference>
<evidence type="ECO:0000256" key="1">
    <source>
        <dbReference type="ARBA" id="ARBA00022679"/>
    </source>
</evidence>